<evidence type="ECO:0000313" key="3">
    <source>
        <dbReference type="Proteomes" id="UP000008225"/>
    </source>
</evidence>
<evidence type="ECO:0000256" key="1">
    <source>
        <dbReference type="SAM" id="MobiDB-lite"/>
    </source>
</evidence>
<sequence>MASSSVPPATVPAATVGPGTGFGFASKTKKKHFVQQKVKVLWVAHPLVGDESEVDGDCSLTGPPALVGSYGTSPEGIGGYIHSHRPLDPEEFESH</sequence>
<dbReference type="AlphaFoldDB" id="A0A8I4A3H2"/>
<protein>
    <submittedName>
        <fullName evidence="2">Uncharacterized protein</fullName>
    </submittedName>
</protein>
<reference evidence="2 3" key="1">
    <citation type="submission" date="2009-03" db="EMBL/GenBank/DDBJ databases">
        <authorList>
            <person name="Warren W."/>
            <person name="Ye L."/>
            <person name="Minx P."/>
            <person name="Worley K."/>
            <person name="Gibbs R."/>
            <person name="Wilson R.K."/>
        </authorList>
    </citation>
    <scope>NUCLEOTIDE SEQUENCE [LARGE SCALE GENOMIC DNA]</scope>
</reference>
<dbReference type="Proteomes" id="UP000008225">
    <property type="component" value="Chromosome 7"/>
</dbReference>
<evidence type="ECO:0000313" key="2">
    <source>
        <dbReference type="Ensembl" id="ENSCJAP00000087409.1"/>
    </source>
</evidence>
<reference evidence="2" key="3">
    <citation type="submission" date="2025-09" db="UniProtKB">
        <authorList>
            <consortium name="Ensembl"/>
        </authorList>
    </citation>
    <scope>IDENTIFICATION</scope>
</reference>
<dbReference type="GeneTree" id="ENSGT00960000191281"/>
<feature type="region of interest" description="Disordered" evidence="1">
    <location>
        <begin position="1"/>
        <end position="21"/>
    </location>
</feature>
<organism evidence="2 3">
    <name type="scientific">Callithrix jacchus</name>
    <name type="common">White-tufted-ear marmoset</name>
    <name type="synonym">Simia Jacchus</name>
    <dbReference type="NCBI Taxonomy" id="9483"/>
    <lineage>
        <taxon>Eukaryota</taxon>
        <taxon>Metazoa</taxon>
        <taxon>Chordata</taxon>
        <taxon>Craniata</taxon>
        <taxon>Vertebrata</taxon>
        <taxon>Euteleostomi</taxon>
        <taxon>Mammalia</taxon>
        <taxon>Eutheria</taxon>
        <taxon>Euarchontoglires</taxon>
        <taxon>Primates</taxon>
        <taxon>Haplorrhini</taxon>
        <taxon>Platyrrhini</taxon>
        <taxon>Cebidae</taxon>
        <taxon>Callitrichinae</taxon>
        <taxon>Callithrix</taxon>
        <taxon>Callithrix</taxon>
    </lineage>
</organism>
<dbReference type="Ensembl" id="ENSCJAT00000123178.1">
    <property type="protein sequence ID" value="ENSCJAP00000087409.1"/>
    <property type="gene ID" value="ENSCJAG00000083949.1"/>
</dbReference>
<reference evidence="2" key="2">
    <citation type="submission" date="2025-08" db="UniProtKB">
        <authorList>
            <consortium name="Ensembl"/>
        </authorList>
    </citation>
    <scope>IDENTIFICATION</scope>
</reference>
<feature type="compositionally biased region" description="Low complexity" evidence="1">
    <location>
        <begin position="1"/>
        <end position="17"/>
    </location>
</feature>
<name>A0A8I4A3H2_CALJA</name>
<keyword evidence="3" id="KW-1185">Reference proteome</keyword>
<proteinExistence type="predicted"/>
<accession>A0A8I4A3H2</accession>